<feature type="active site" description="Nucleophile" evidence="5">
    <location>
        <position position="9"/>
    </location>
</feature>
<evidence type="ECO:0000256" key="6">
    <source>
        <dbReference type="PIRSR" id="PIRSR031051-2"/>
    </source>
</evidence>
<dbReference type="PANTHER" id="PTHR20889">
    <property type="entry name" value="PHOSPHATASE, ORPHAN 1, 2"/>
    <property type="match status" value="1"/>
</dbReference>
<reference evidence="8 9" key="1">
    <citation type="submission" date="2024-01" db="EMBL/GenBank/DDBJ databases">
        <title>The genomes of 5 underutilized Papilionoideae crops provide insights into root nodulation and disease resistanc.</title>
        <authorList>
            <person name="Jiang F."/>
        </authorList>
    </citation>
    <scope>NUCLEOTIDE SEQUENCE [LARGE SCALE GENOMIC DNA]</scope>
    <source>
        <strain evidence="8">DUOXIRENSHENG_FW03</strain>
        <tissue evidence="8">Leaves</tissue>
    </source>
</reference>
<feature type="binding site" evidence="7">
    <location>
        <position position="11"/>
    </location>
    <ligand>
        <name>Mg(2+)</name>
        <dbReference type="ChEBI" id="CHEBI:18420"/>
    </ligand>
</feature>
<evidence type="ECO:0000313" key="9">
    <source>
        <dbReference type="Proteomes" id="UP001386955"/>
    </source>
</evidence>
<accession>A0AAN9S5H0</accession>
<dbReference type="Proteomes" id="UP001386955">
    <property type="component" value="Unassembled WGS sequence"/>
</dbReference>
<dbReference type="NCBIfam" id="TIGR01489">
    <property type="entry name" value="DKMTPPase-SF"/>
    <property type="match status" value="1"/>
</dbReference>
<keyword evidence="3" id="KW-0378">Hydrolase</keyword>
<keyword evidence="2 7" id="KW-0479">Metal-binding</keyword>
<dbReference type="Pfam" id="PF06888">
    <property type="entry name" value="Put_Phosphatase"/>
    <property type="match status" value="1"/>
</dbReference>
<dbReference type="InterPro" id="IPR023214">
    <property type="entry name" value="HAD_sf"/>
</dbReference>
<dbReference type="GO" id="GO:0046872">
    <property type="term" value="F:metal ion binding"/>
    <property type="evidence" value="ECO:0007669"/>
    <property type="project" value="UniProtKB-KW"/>
</dbReference>
<dbReference type="InterPro" id="IPR016965">
    <property type="entry name" value="Pase_PHOSPHO-typ"/>
</dbReference>
<evidence type="ECO:0000256" key="4">
    <source>
        <dbReference type="ARBA" id="ARBA00022842"/>
    </source>
</evidence>
<feature type="binding site" evidence="7">
    <location>
        <position position="177"/>
    </location>
    <ligand>
        <name>Mg(2+)</name>
        <dbReference type="ChEBI" id="CHEBI:18420"/>
    </ligand>
</feature>
<sequence length="276" mass="30647">MAGIVVIFDFDSTIIECDSDNWVLDETGLTEKFYQLLPSMAWNPLMDRMMKELHSQGKTIQDIVEILNTTPMHPCIVPAIKAAYSLGCDLKIVSDANIFFIETILKHHGVWNCFSEVIANPSLVNEGSLNICPYHDYLKSSHGCNLCPPNMCKGLVIERIQNSLATAGKKKIIYLGDGNGDFCPSLRLKDSDYLMPRTEFPLSDLVSKNSNKIKAEVHGWKDGKELEHVLLHVINKAIGEGININNSPQTVSVECKLGPIPIETHQPLPKALSVPH</sequence>
<dbReference type="AlphaFoldDB" id="A0AAN9S5H0"/>
<dbReference type="Gene3D" id="3.40.50.1000">
    <property type="entry name" value="HAD superfamily/HAD-like"/>
    <property type="match status" value="1"/>
</dbReference>
<dbReference type="GO" id="GO:0016791">
    <property type="term" value="F:phosphatase activity"/>
    <property type="evidence" value="ECO:0007669"/>
    <property type="project" value="InterPro"/>
</dbReference>
<organism evidence="8 9">
    <name type="scientific">Psophocarpus tetragonolobus</name>
    <name type="common">Winged bean</name>
    <name type="synonym">Dolichos tetragonolobus</name>
    <dbReference type="NCBI Taxonomy" id="3891"/>
    <lineage>
        <taxon>Eukaryota</taxon>
        <taxon>Viridiplantae</taxon>
        <taxon>Streptophyta</taxon>
        <taxon>Embryophyta</taxon>
        <taxon>Tracheophyta</taxon>
        <taxon>Spermatophyta</taxon>
        <taxon>Magnoliopsida</taxon>
        <taxon>eudicotyledons</taxon>
        <taxon>Gunneridae</taxon>
        <taxon>Pentapetalae</taxon>
        <taxon>rosids</taxon>
        <taxon>fabids</taxon>
        <taxon>Fabales</taxon>
        <taxon>Fabaceae</taxon>
        <taxon>Papilionoideae</taxon>
        <taxon>50 kb inversion clade</taxon>
        <taxon>NPAAA clade</taxon>
        <taxon>indigoferoid/millettioid clade</taxon>
        <taxon>Phaseoleae</taxon>
        <taxon>Psophocarpus</taxon>
    </lineage>
</organism>
<dbReference type="InterPro" id="IPR006384">
    <property type="entry name" value="HAD_hydro_PyrdxlP_Pase-like"/>
</dbReference>
<evidence type="ECO:0000256" key="1">
    <source>
        <dbReference type="ARBA" id="ARBA00001946"/>
    </source>
</evidence>
<comment type="caution">
    <text evidence="8">The sequence shown here is derived from an EMBL/GenBank/DDBJ whole genome shotgun (WGS) entry which is preliminary data.</text>
</comment>
<proteinExistence type="predicted"/>
<keyword evidence="4 7" id="KW-0460">Magnesium</keyword>
<feature type="active site" description="Proton donor" evidence="5">
    <location>
        <position position="11"/>
    </location>
</feature>
<dbReference type="PIRSF" id="PIRSF031051">
    <property type="entry name" value="PyrdxlP_Pase_PHOSPHO2"/>
    <property type="match status" value="1"/>
</dbReference>
<evidence type="ECO:0000256" key="5">
    <source>
        <dbReference type="PIRSR" id="PIRSR031051-1"/>
    </source>
</evidence>
<protein>
    <submittedName>
        <fullName evidence="8">Uncharacterized protein</fullName>
    </submittedName>
</protein>
<dbReference type="SUPFAM" id="SSF56784">
    <property type="entry name" value="HAD-like"/>
    <property type="match status" value="1"/>
</dbReference>
<dbReference type="PANTHER" id="PTHR20889:SF17">
    <property type="entry name" value="2,3-DIKETO-5-METHYLTHIO-1-PHOSPHOPENTANE PHOSPHATASE"/>
    <property type="match status" value="1"/>
</dbReference>
<evidence type="ECO:0000256" key="2">
    <source>
        <dbReference type="ARBA" id="ARBA00022723"/>
    </source>
</evidence>
<name>A0AAN9S5H0_PSOTE</name>
<evidence type="ECO:0000313" key="8">
    <source>
        <dbReference type="EMBL" id="KAK7389618.1"/>
    </source>
</evidence>
<dbReference type="NCBIfam" id="TIGR01488">
    <property type="entry name" value="HAD-SF-IB"/>
    <property type="match status" value="1"/>
</dbReference>
<comment type="cofactor">
    <cofactor evidence="1 7">
        <name>Mg(2+)</name>
        <dbReference type="ChEBI" id="CHEBI:18420"/>
    </cofactor>
</comment>
<feature type="binding site" evidence="6">
    <location>
        <position position="95"/>
    </location>
    <ligand>
        <name>substrate</name>
    </ligand>
</feature>
<evidence type="ECO:0000256" key="7">
    <source>
        <dbReference type="PIRSR" id="PIRSR031051-3"/>
    </source>
</evidence>
<dbReference type="InterPro" id="IPR036412">
    <property type="entry name" value="HAD-like_sf"/>
</dbReference>
<feature type="binding site" evidence="7">
    <location>
        <position position="9"/>
    </location>
    <ligand>
        <name>Mg(2+)</name>
        <dbReference type="ChEBI" id="CHEBI:18420"/>
    </ligand>
</feature>
<feature type="binding site" evidence="6">
    <location>
        <position position="20"/>
    </location>
    <ligand>
        <name>substrate</name>
    </ligand>
</feature>
<keyword evidence="9" id="KW-1185">Reference proteome</keyword>
<gene>
    <name evidence="8" type="ORF">VNO78_24797</name>
</gene>
<dbReference type="EMBL" id="JAYMYS010000006">
    <property type="protein sequence ID" value="KAK7389618.1"/>
    <property type="molecule type" value="Genomic_DNA"/>
</dbReference>
<evidence type="ECO:0000256" key="3">
    <source>
        <dbReference type="ARBA" id="ARBA00022801"/>
    </source>
</evidence>